<evidence type="ECO:0000256" key="1">
    <source>
        <dbReference type="SAM" id="Phobius"/>
    </source>
</evidence>
<keyword evidence="3" id="KW-1185">Reference proteome</keyword>
<dbReference type="KEGG" id="prh:LT40_09280"/>
<dbReference type="EMBL" id="CP009533">
    <property type="protein sequence ID" value="AIS17578.1"/>
    <property type="molecule type" value="Genomic_DNA"/>
</dbReference>
<keyword evidence="1" id="KW-0812">Transmembrane</keyword>
<feature type="transmembrane region" description="Helical" evidence="1">
    <location>
        <begin position="73"/>
        <end position="104"/>
    </location>
</feature>
<feature type="transmembrane region" description="Helical" evidence="1">
    <location>
        <begin position="265"/>
        <end position="288"/>
    </location>
</feature>
<feature type="transmembrane region" description="Helical" evidence="1">
    <location>
        <begin position="300"/>
        <end position="324"/>
    </location>
</feature>
<dbReference type="AlphaFoldDB" id="A0A089YME3"/>
<feature type="transmembrane region" description="Helical" evidence="1">
    <location>
        <begin position="111"/>
        <end position="129"/>
    </location>
</feature>
<dbReference type="STRING" id="216142.LT40_09280"/>
<keyword evidence="1" id="KW-1133">Transmembrane helix</keyword>
<feature type="transmembrane region" description="Helical" evidence="1">
    <location>
        <begin position="149"/>
        <end position="168"/>
    </location>
</feature>
<feature type="transmembrane region" description="Helical" evidence="1">
    <location>
        <begin position="175"/>
        <end position="193"/>
    </location>
</feature>
<reference evidence="2 3" key="1">
    <citation type="journal article" date="2015" name="J. Biotechnol.">
        <title>Complete genome sequence of Pseudomonas rhizosphaerae IH5T (=DSM 16299T), a phosphate-solubilizing rhizobacterium for bacterial biofertilizer.</title>
        <authorList>
            <person name="Kwak Y."/>
            <person name="Jung B.K."/>
            <person name="Shin J.H."/>
        </authorList>
    </citation>
    <scope>NUCLEOTIDE SEQUENCE [LARGE SCALE GENOMIC DNA]</scope>
    <source>
        <strain evidence="2">DSM 16299</strain>
    </source>
</reference>
<sequence length="641" mass="70426">MHSGTVPSKLMVCLMFVALALLVALNIDALWGHAVDLAHHYVLVFRIGEQFNLGNPTDPSMGEMNFYPRLSHIVAAVAGFIVGSPLLGLHLTALLSLFLIWFCYVYLLGTLPRALAVASIVCLAVLSFLNKRVFHLEVHGSELVDNYFFSQLMAQSVTMLVIAIGLLSERKAGRWCAYFVLVMGIFINTGIHLLPTLELLGVLGFVLLVDGIKVRRTDPRLRVWLLPALIVPACALAGVLINPAFAAMRQIADNNGGLGFDRISYPVGLITVCLAVMAMSFVAAWAYLRPHGQYAWPVLKYLSALGMAMATLCLLQMVLAQFGYGSDYAVKKYGNGLLTQLLVLASAGLGALILRRPRIRALQLPGWLFAPGAAVLFFCIATNATPRKSDFDVSELVQLEKSMIGLLASQYTPAVSPKQDVVIGLSKEPTFDYMFTLAIARTSRKYATPEIFYTHAITDFSKYDNVITAPGTPRYDSPQCRRNSNRLLVVDSAACLATLAQEVEKQQTAFDFTSDSTLPVGSIDGFSVPEAHGRWMQTPQARFTWLRPSVAPNTLKVKITPFLSAEHPRQRLLIKVNGQRVYEGEFLYEGLVEPIQVAIPAPTERGYVVEFDAPDAISPKALGLSEDTRELSFSVKELTFE</sequence>
<feature type="transmembrane region" description="Helical" evidence="1">
    <location>
        <begin position="366"/>
        <end position="384"/>
    </location>
</feature>
<evidence type="ECO:0000313" key="2">
    <source>
        <dbReference type="EMBL" id="AIS17578.1"/>
    </source>
</evidence>
<feature type="transmembrane region" description="Helical" evidence="1">
    <location>
        <begin position="223"/>
        <end position="245"/>
    </location>
</feature>
<dbReference type="eggNOG" id="ENOG5032SFM">
    <property type="taxonomic scope" value="Bacteria"/>
</dbReference>
<accession>A0A089YME3</accession>
<dbReference type="HOGENOM" id="CLU_470789_0_0_6"/>
<name>A0A089YME3_9PSED</name>
<gene>
    <name evidence="2" type="ORF">LT40_09280</name>
</gene>
<feature type="transmembrane region" description="Helical" evidence="1">
    <location>
        <begin position="336"/>
        <end position="354"/>
    </location>
</feature>
<keyword evidence="1" id="KW-0472">Membrane</keyword>
<evidence type="ECO:0000313" key="3">
    <source>
        <dbReference type="Proteomes" id="UP000029499"/>
    </source>
</evidence>
<protein>
    <submittedName>
        <fullName evidence="2">Uncharacterized protein</fullName>
    </submittedName>
</protein>
<proteinExistence type="predicted"/>
<organism evidence="2 3">
    <name type="scientific">Pseudomonas rhizosphaerae</name>
    <dbReference type="NCBI Taxonomy" id="216142"/>
    <lineage>
        <taxon>Bacteria</taxon>
        <taxon>Pseudomonadati</taxon>
        <taxon>Pseudomonadota</taxon>
        <taxon>Gammaproteobacteria</taxon>
        <taxon>Pseudomonadales</taxon>
        <taxon>Pseudomonadaceae</taxon>
        <taxon>Pseudomonas</taxon>
    </lineage>
</organism>
<dbReference type="Proteomes" id="UP000029499">
    <property type="component" value="Chromosome"/>
</dbReference>